<comment type="caution">
    <text evidence="2">The sequence shown here is derived from an EMBL/GenBank/DDBJ whole genome shotgun (WGS) entry which is preliminary data.</text>
</comment>
<protein>
    <recommendedName>
        <fullName evidence="1">5-oxoprolinase subunit A</fullName>
        <shortName evidence="1">5-OPase subunit A</shortName>
        <ecNumber evidence="1">3.5.2.9</ecNumber>
    </recommendedName>
    <alternativeName>
        <fullName evidence="1">5-oxoprolinase (ATP-hydrolyzing) subunit A</fullName>
    </alternativeName>
</protein>
<reference evidence="2 3" key="1">
    <citation type="submission" date="2021-01" db="EMBL/GenBank/DDBJ databases">
        <title>Genomic Encyclopedia of Type Strains, Phase IV (KMG-IV): sequencing the most valuable type-strain genomes for metagenomic binning, comparative biology and taxonomic classification.</title>
        <authorList>
            <person name="Goeker M."/>
        </authorList>
    </citation>
    <scope>NUCLEOTIDE SEQUENCE [LARGE SCALE GENOMIC DNA]</scope>
    <source>
        <strain evidence="2 3">DSM 23711</strain>
    </source>
</reference>
<comment type="similarity">
    <text evidence="1">Belongs to the LamB/PxpA family.</text>
</comment>
<dbReference type="HAMAP" id="MF_00691">
    <property type="entry name" value="PxpA"/>
    <property type="match status" value="1"/>
</dbReference>
<dbReference type="PANTHER" id="PTHR30292">
    <property type="entry name" value="UNCHARACTERIZED PROTEIN YBGL-RELATED"/>
    <property type="match status" value="1"/>
</dbReference>
<comment type="subunit">
    <text evidence="1">Forms a complex composed of PxpA, PxpB and PxpC.</text>
</comment>
<keyword evidence="1" id="KW-0547">Nucleotide-binding</keyword>
<dbReference type="RefSeq" id="WP_204497711.1">
    <property type="nucleotide sequence ID" value="NZ_JAFBDR010000003.1"/>
</dbReference>
<evidence type="ECO:0000313" key="2">
    <source>
        <dbReference type="EMBL" id="MBM7570275.1"/>
    </source>
</evidence>
<gene>
    <name evidence="1" type="primary">pxpA</name>
    <name evidence="2" type="ORF">JOC48_000753</name>
</gene>
<proteinExistence type="inferred from homology"/>
<dbReference type="NCBIfam" id="NF003814">
    <property type="entry name" value="PRK05406.1-3"/>
    <property type="match status" value="1"/>
</dbReference>
<comment type="function">
    <text evidence="1">Catalyzes the cleavage of 5-oxoproline to form L-glutamate coupled to the hydrolysis of ATP to ADP and inorganic phosphate.</text>
</comment>
<dbReference type="InterPro" id="IPR005501">
    <property type="entry name" value="LamB/YcsF/PxpA-like"/>
</dbReference>
<dbReference type="PANTHER" id="PTHR30292:SF0">
    <property type="entry name" value="5-OXOPROLINASE SUBUNIT A"/>
    <property type="match status" value="1"/>
</dbReference>
<sequence length="252" mass="27131">MIQTDLNCDMGESYGSYSLGNDQEVIKYVSSVNIACGYHAGDPATMDTTVQLAIKHNVRIGAHPGLPDLNGFGRREMKLTPSEVYQLIVYQVGALNGFVQANGAKLNHVKPHGALYNMAAKDKTIANAIAEAIYHLDTSLTLFGLSNSELTKAGEKLGIPVAHEVFADRTYQADGSLTPRSEPNAVLTSEEAAMTQIDQMIKHQTVTTVDGKTIPLKADTICIHGDNPKAVGFAKQLYQHFISSGIKLGNLS</sequence>
<evidence type="ECO:0000256" key="1">
    <source>
        <dbReference type="HAMAP-Rule" id="MF_00691"/>
    </source>
</evidence>
<name>A0ABS2MWL3_9BACI</name>
<dbReference type="Gene3D" id="3.20.20.370">
    <property type="entry name" value="Glycoside hydrolase/deacetylase"/>
    <property type="match status" value="1"/>
</dbReference>
<dbReference type="SUPFAM" id="SSF88713">
    <property type="entry name" value="Glycoside hydrolase/deacetylase"/>
    <property type="match status" value="1"/>
</dbReference>
<dbReference type="InterPro" id="IPR011330">
    <property type="entry name" value="Glyco_hydro/deAcase_b/a-brl"/>
</dbReference>
<comment type="catalytic activity">
    <reaction evidence="1">
        <text>5-oxo-L-proline + ATP + 2 H2O = L-glutamate + ADP + phosphate + H(+)</text>
        <dbReference type="Rhea" id="RHEA:10348"/>
        <dbReference type="ChEBI" id="CHEBI:15377"/>
        <dbReference type="ChEBI" id="CHEBI:15378"/>
        <dbReference type="ChEBI" id="CHEBI:29985"/>
        <dbReference type="ChEBI" id="CHEBI:30616"/>
        <dbReference type="ChEBI" id="CHEBI:43474"/>
        <dbReference type="ChEBI" id="CHEBI:58402"/>
        <dbReference type="ChEBI" id="CHEBI:456216"/>
        <dbReference type="EC" id="3.5.2.9"/>
    </reaction>
</comment>
<dbReference type="EC" id="3.5.2.9" evidence="1"/>
<dbReference type="Proteomes" id="UP001296943">
    <property type="component" value="Unassembled WGS sequence"/>
</dbReference>
<dbReference type="Pfam" id="PF03746">
    <property type="entry name" value="LamB_YcsF"/>
    <property type="match status" value="1"/>
</dbReference>
<dbReference type="EMBL" id="JAFBDR010000003">
    <property type="protein sequence ID" value="MBM7570275.1"/>
    <property type="molecule type" value="Genomic_DNA"/>
</dbReference>
<evidence type="ECO:0000313" key="3">
    <source>
        <dbReference type="Proteomes" id="UP001296943"/>
    </source>
</evidence>
<accession>A0ABS2MWL3</accession>
<dbReference type="CDD" id="cd10787">
    <property type="entry name" value="LamB_YcsF_like"/>
    <property type="match status" value="1"/>
</dbReference>
<keyword evidence="1" id="KW-0067">ATP-binding</keyword>
<keyword evidence="3" id="KW-1185">Reference proteome</keyword>
<keyword evidence="1" id="KW-0378">Hydrolase</keyword>
<organism evidence="2 3">
    <name type="scientific">Aquibacillus albus</name>
    <dbReference type="NCBI Taxonomy" id="1168171"/>
    <lineage>
        <taxon>Bacteria</taxon>
        <taxon>Bacillati</taxon>
        <taxon>Bacillota</taxon>
        <taxon>Bacilli</taxon>
        <taxon>Bacillales</taxon>
        <taxon>Bacillaceae</taxon>
        <taxon>Aquibacillus</taxon>
    </lineage>
</organism>
<dbReference type="NCBIfam" id="NF003816">
    <property type="entry name" value="PRK05406.1-5"/>
    <property type="match status" value="1"/>
</dbReference>